<reference evidence="2" key="1">
    <citation type="submission" date="2020-01" db="EMBL/GenBank/DDBJ databases">
        <authorList>
            <person name="Mishra B."/>
        </authorList>
    </citation>
    <scope>NUCLEOTIDE SEQUENCE [LARGE SCALE GENOMIC DNA]</scope>
</reference>
<evidence type="ECO:0000259" key="1">
    <source>
        <dbReference type="PROSITE" id="PS50011"/>
    </source>
</evidence>
<dbReference type="EMBL" id="CACVBM020001151">
    <property type="protein sequence ID" value="CAA7034665.1"/>
    <property type="molecule type" value="Genomic_DNA"/>
</dbReference>
<accession>A0A6D2J4I2</accession>
<dbReference type="AlphaFoldDB" id="A0A6D2J4I2"/>
<dbReference type="GO" id="GO:0005524">
    <property type="term" value="F:ATP binding"/>
    <property type="evidence" value="ECO:0007669"/>
    <property type="project" value="InterPro"/>
</dbReference>
<keyword evidence="3" id="KW-1185">Reference proteome</keyword>
<organism evidence="2 3">
    <name type="scientific">Microthlaspi erraticum</name>
    <dbReference type="NCBI Taxonomy" id="1685480"/>
    <lineage>
        <taxon>Eukaryota</taxon>
        <taxon>Viridiplantae</taxon>
        <taxon>Streptophyta</taxon>
        <taxon>Embryophyta</taxon>
        <taxon>Tracheophyta</taxon>
        <taxon>Spermatophyta</taxon>
        <taxon>Magnoliopsida</taxon>
        <taxon>eudicotyledons</taxon>
        <taxon>Gunneridae</taxon>
        <taxon>Pentapetalae</taxon>
        <taxon>rosids</taxon>
        <taxon>malvids</taxon>
        <taxon>Brassicales</taxon>
        <taxon>Brassicaceae</taxon>
        <taxon>Coluteocarpeae</taxon>
        <taxon>Microthlaspi</taxon>
    </lineage>
</organism>
<gene>
    <name evidence="2" type="ORF">MERR_LOCUS21900</name>
</gene>
<dbReference type="InterPro" id="IPR001245">
    <property type="entry name" value="Ser-Thr/Tyr_kinase_cat_dom"/>
</dbReference>
<sequence>MVVSVSCFTVRKEDTCIGTHVTRLLLKLRNDSVIFILIVHRDVKSYNILLDSNFKAHVTDFGLDIFLQDSGTSECMSTIARSYGYVHSSRICIYVEGR</sequence>
<name>A0A6D2J4I2_9BRAS</name>
<dbReference type="Gene3D" id="1.10.510.10">
    <property type="entry name" value="Transferase(Phosphotransferase) domain 1"/>
    <property type="match status" value="1"/>
</dbReference>
<dbReference type="InterPro" id="IPR011009">
    <property type="entry name" value="Kinase-like_dom_sf"/>
</dbReference>
<comment type="caution">
    <text evidence="2">The sequence shown here is derived from an EMBL/GenBank/DDBJ whole genome shotgun (WGS) entry which is preliminary data.</text>
</comment>
<feature type="domain" description="Protein kinase" evidence="1">
    <location>
        <begin position="1"/>
        <end position="98"/>
    </location>
</feature>
<dbReference type="PROSITE" id="PS00108">
    <property type="entry name" value="PROTEIN_KINASE_ST"/>
    <property type="match status" value="1"/>
</dbReference>
<dbReference type="Proteomes" id="UP000467841">
    <property type="component" value="Unassembled WGS sequence"/>
</dbReference>
<protein>
    <recommendedName>
        <fullName evidence="1">Protein kinase domain-containing protein</fullName>
    </recommendedName>
</protein>
<proteinExistence type="predicted"/>
<dbReference type="SUPFAM" id="SSF56112">
    <property type="entry name" value="Protein kinase-like (PK-like)"/>
    <property type="match status" value="1"/>
</dbReference>
<dbReference type="PROSITE" id="PS50011">
    <property type="entry name" value="PROTEIN_KINASE_DOM"/>
    <property type="match status" value="1"/>
</dbReference>
<dbReference type="InterPro" id="IPR008271">
    <property type="entry name" value="Ser/Thr_kinase_AS"/>
</dbReference>
<dbReference type="GO" id="GO:0016020">
    <property type="term" value="C:membrane"/>
    <property type="evidence" value="ECO:0007669"/>
    <property type="project" value="TreeGrafter"/>
</dbReference>
<dbReference type="PANTHER" id="PTHR48055">
    <property type="entry name" value="LEUCINE-RICH REPEAT RECEPTOR PROTEIN KINASE EMS1"/>
    <property type="match status" value="1"/>
</dbReference>
<dbReference type="InterPro" id="IPR000719">
    <property type="entry name" value="Prot_kinase_dom"/>
</dbReference>
<dbReference type="PANTHER" id="PTHR48055:SF46">
    <property type="entry name" value="LEUCINE-RICH REPEAT SERINE_THREONINE-PROTEIN KINASE 1"/>
    <property type="match status" value="1"/>
</dbReference>
<evidence type="ECO:0000313" key="3">
    <source>
        <dbReference type="Proteomes" id="UP000467841"/>
    </source>
</evidence>
<dbReference type="InterPro" id="IPR051564">
    <property type="entry name" value="LRR_receptor-like_kinase"/>
</dbReference>
<evidence type="ECO:0000313" key="2">
    <source>
        <dbReference type="EMBL" id="CAA7034665.1"/>
    </source>
</evidence>
<dbReference type="OrthoDB" id="1111260at2759"/>
<dbReference type="Pfam" id="PF07714">
    <property type="entry name" value="PK_Tyr_Ser-Thr"/>
    <property type="match status" value="1"/>
</dbReference>
<dbReference type="GO" id="GO:0004672">
    <property type="term" value="F:protein kinase activity"/>
    <property type="evidence" value="ECO:0007669"/>
    <property type="project" value="InterPro"/>
</dbReference>